<dbReference type="OrthoDB" id="3176171at2759"/>
<dbReference type="PANTHER" id="PTHR47117:SF10">
    <property type="entry name" value="KINESIN-LIKE PROTEIN KIF1B"/>
    <property type="match status" value="1"/>
</dbReference>
<accession>A0A9N9IHI3</accession>
<dbReference type="GO" id="GO:0008017">
    <property type="term" value="F:microtubule binding"/>
    <property type="evidence" value="ECO:0007669"/>
    <property type="project" value="InterPro"/>
</dbReference>
<proteinExistence type="inferred from homology"/>
<dbReference type="PANTHER" id="PTHR47117">
    <property type="entry name" value="STAR-RELATED LIPID TRANSFER PROTEIN 9"/>
    <property type="match status" value="1"/>
</dbReference>
<dbReference type="Gene3D" id="3.40.850.10">
    <property type="entry name" value="Kinesin motor domain"/>
    <property type="match status" value="1"/>
</dbReference>
<dbReference type="SMART" id="SM00129">
    <property type="entry name" value="KISc"/>
    <property type="match status" value="1"/>
</dbReference>
<comment type="caution">
    <text evidence="1">Lacks conserved residue(s) required for the propagation of feature annotation.</text>
</comment>
<dbReference type="EMBL" id="CAJVPZ010029753">
    <property type="protein sequence ID" value="CAG8735003.1"/>
    <property type="molecule type" value="Genomic_DNA"/>
</dbReference>
<dbReference type="GO" id="GO:0005524">
    <property type="term" value="F:ATP binding"/>
    <property type="evidence" value="ECO:0007669"/>
    <property type="project" value="InterPro"/>
</dbReference>
<dbReference type="PROSITE" id="PS50067">
    <property type="entry name" value="KINESIN_MOTOR_2"/>
    <property type="match status" value="1"/>
</dbReference>
<dbReference type="Proteomes" id="UP000789396">
    <property type="component" value="Unassembled WGS sequence"/>
</dbReference>
<dbReference type="Gene3D" id="6.10.250.2520">
    <property type="match status" value="1"/>
</dbReference>
<reference evidence="4" key="1">
    <citation type="submission" date="2021-06" db="EMBL/GenBank/DDBJ databases">
        <authorList>
            <person name="Kallberg Y."/>
            <person name="Tangrot J."/>
            <person name="Rosling A."/>
        </authorList>
    </citation>
    <scope>NUCLEOTIDE SEQUENCE</scope>
    <source>
        <strain evidence="4">IN212</strain>
    </source>
</reference>
<dbReference type="Pfam" id="PF00225">
    <property type="entry name" value="Kinesin"/>
    <property type="match status" value="1"/>
</dbReference>
<feature type="domain" description="Kinesin motor" evidence="3">
    <location>
        <begin position="1"/>
        <end position="98"/>
    </location>
</feature>
<keyword evidence="2" id="KW-0175">Coiled coil</keyword>
<feature type="non-terminal residue" evidence="4">
    <location>
        <position position="1"/>
    </location>
</feature>
<evidence type="ECO:0000313" key="5">
    <source>
        <dbReference type="Proteomes" id="UP000789396"/>
    </source>
</evidence>
<evidence type="ECO:0000259" key="3">
    <source>
        <dbReference type="PROSITE" id="PS50067"/>
    </source>
</evidence>
<dbReference type="Pfam" id="PF16183">
    <property type="entry name" value="Kinesin_assoc"/>
    <property type="match status" value="1"/>
</dbReference>
<feature type="coiled-coil region" evidence="2">
    <location>
        <begin position="113"/>
        <end position="175"/>
    </location>
</feature>
<dbReference type="InterPro" id="IPR036961">
    <property type="entry name" value="Kinesin_motor_dom_sf"/>
</dbReference>
<keyword evidence="5" id="KW-1185">Reference proteome</keyword>
<dbReference type="Gene3D" id="2.60.200.20">
    <property type="match status" value="1"/>
</dbReference>
<gene>
    <name evidence="4" type="ORF">RFULGI_LOCUS12426</name>
</gene>
<dbReference type="SUPFAM" id="SSF52540">
    <property type="entry name" value="P-loop containing nucleoside triphosphate hydrolases"/>
    <property type="match status" value="1"/>
</dbReference>
<comment type="similarity">
    <text evidence="1">Belongs to the TRAFAC class myosin-kinesin ATPase superfamily. Kinesin family.</text>
</comment>
<evidence type="ECO:0000256" key="2">
    <source>
        <dbReference type="SAM" id="Coils"/>
    </source>
</evidence>
<dbReference type="GO" id="GO:0003777">
    <property type="term" value="F:microtubule motor activity"/>
    <property type="evidence" value="ECO:0007669"/>
    <property type="project" value="InterPro"/>
</dbReference>
<dbReference type="InterPro" id="IPR001752">
    <property type="entry name" value="Kinesin_motor_dom"/>
</dbReference>
<dbReference type="InterPro" id="IPR027417">
    <property type="entry name" value="P-loop_NTPase"/>
</dbReference>
<organism evidence="4 5">
    <name type="scientific">Racocetra fulgida</name>
    <dbReference type="NCBI Taxonomy" id="60492"/>
    <lineage>
        <taxon>Eukaryota</taxon>
        <taxon>Fungi</taxon>
        <taxon>Fungi incertae sedis</taxon>
        <taxon>Mucoromycota</taxon>
        <taxon>Glomeromycotina</taxon>
        <taxon>Glomeromycetes</taxon>
        <taxon>Diversisporales</taxon>
        <taxon>Gigasporaceae</taxon>
        <taxon>Racocetra</taxon>
    </lineage>
</organism>
<evidence type="ECO:0000313" key="4">
    <source>
        <dbReference type="EMBL" id="CAG8735003.1"/>
    </source>
</evidence>
<dbReference type="InterPro" id="IPR032405">
    <property type="entry name" value="Kinesin_assoc"/>
</dbReference>
<comment type="caution">
    <text evidence="4">The sequence shown here is derived from an EMBL/GenBank/DDBJ whole genome shotgun (WGS) entry which is preliminary data.</text>
</comment>
<dbReference type="GO" id="GO:0007018">
    <property type="term" value="P:microtubule-based movement"/>
    <property type="evidence" value="ECO:0007669"/>
    <property type="project" value="InterPro"/>
</dbReference>
<name>A0A9N9IHI3_9GLOM</name>
<dbReference type="AlphaFoldDB" id="A0A9N9IHI3"/>
<protein>
    <submittedName>
        <fullName evidence="4">17376_t:CDS:1</fullName>
    </submittedName>
</protein>
<evidence type="ECO:0000256" key="1">
    <source>
        <dbReference type="PROSITE-ProRule" id="PRU00283"/>
    </source>
</evidence>
<sequence>GSERVNATDAIGQHLKEGANINKSLTNLGKVIAALAELSVGGGSKKNSFIPYKDSVLTWLLKDNLGGNCKTTMIAAISPADYDETLSTLRYADAARRIKNKAIVNEDFNARLIRELKEELQTLRKVYDSSLSSILDSQQFVTFKDMGGNFIQKIKEELFDQIQASEKLMKEVTETCQEKIRRTEEIQLEREKTLEELGIMIEKKKKSDVGVHSPKMVPHIVNLNEDPLLSECLVYQIKSGITRVGRIDSETPSE</sequence>